<reference evidence="6 7" key="2">
    <citation type="journal article" date="2014" name="J. Gen. Appl. Microbiol.">
        <title>The early diverging ascomycetous budding yeast Saitoella complicata has three histone deacetylases belonging to the Clr6, Hos2, and Rpd3 lineages.</title>
        <authorList>
            <person name="Nishida H."/>
            <person name="Matsumoto T."/>
            <person name="Kondo S."/>
            <person name="Hamamoto M."/>
            <person name="Yoshikawa H."/>
        </authorList>
    </citation>
    <scope>NUCLEOTIDE SEQUENCE [LARGE SCALE GENOMIC DNA]</scope>
    <source>
        <strain evidence="6 7">NRRL Y-17804</strain>
    </source>
</reference>
<dbReference type="Proteomes" id="UP000033140">
    <property type="component" value="Unassembled WGS sequence"/>
</dbReference>
<gene>
    <name evidence="5" type="primary">EFM5</name>
    <name evidence="6" type="ORF">G7K_0758-t1</name>
</gene>
<dbReference type="EC" id="2.1.1.-" evidence="5"/>
<evidence type="ECO:0000313" key="7">
    <source>
        <dbReference type="Proteomes" id="UP000033140"/>
    </source>
</evidence>
<dbReference type="OrthoDB" id="206354at2759"/>
<comment type="caution">
    <text evidence="6">The sequence shown here is derived from an EMBL/GenBank/DDBJ whole genome shotgun (WGS) entry which is preliminary data.</text>
</comment>
<dbReference type="PANTHER" id="PTHR13200">
    <property type="entry name" value="EEF1A LYSINE METHYLTRANSFERASE 1"/>
    <property type="match status" value="1"/>
</dbReference>
<proteinExistence type="inferred from homology"/>
<dbReference type="PANTHER" id="PTHR13200:SF0">
    <property type="entry name" value="EEF1A LYSINE METHYLTRANSFERASE 1"/>
    <property type="match status" value="1"/>
</dbReference>
<dbReference type="GO" id="GO:0016279">
    <property type="term" value="F:protein-lysine N-methyltransferase activity"/>
    <property type="evidence" value="ECO:0007669"/>
    <property type="project" value="UniProtKB-UniRule"/>
</dbReference>
<comment type="function">
    <text evidence="5">S-adenosyl-L-methionine-dependent protein-lysine N-methyltransferase that trimethylates elongation factor 1-alpha at 'Lys-79'.</text>
</comment>
<dbReference type="STRING" id="698492.A0A0E9N9Q8"/>
<evidence type="ECO:0000256" key="5">
    <source>
        <dbReference type="HAMAP-Rule" id="MF_03187"/>
    </source>
</evidence>
<dbReference type="HAMAP" id="MF_03187">
    <property type="entry name" value="Methyltr_EFM5"/>
    <property type="match status" value="1"/>
</dbReference>
<reference evidence="6 7" key="1">
    <citation type="journal article" date="2011" name="J. Gen. Appl. Microbiol.">
        <title>Draft genome sequencing of the enigmatic yeast Saitoella complicata.</title>
        <authorList>
            <person name="Nishida H."/>
            <person name="Hamamoto M."/>
            <person name="Sugiyama J."/>
        </authorList>
    </citation>
    <scope>NUCLEOTIDE SEQUENCE [LARGE SCALE GENOMIC DNA]</scope>
    <source>
        <strain evidence="6 7">NRRL Y-17804</strain>
    </source>
</reference>
<keyword evidence="4 5" id="KW-0808">Transferase</keyword>
<accession>A0A0E9N9Q8</accession>
<dbReference type="AlphaFoldDB" id="A0A0E9N9Q8"/>
<dbReference type="GO" id="GO:0005737">
    <property type="term" value="C:cytoplasm"/>
    <property type="evidence" value="ECO:0007669"/>
    <property type="project" value="UniProtKB-SubCell"/>
</dbReference>
<evidence type="ECO:0000313" key="6">
    <source>
        <dbReference type="EMBL" id="GAO46528.1"/>
    </source>
</evidence>
<keyword evidence="2 5" id="KW-0963">Cytoplasm</keyword>
<dbReference type="GO" id="GO:0032259">
    <property type="term" value="P:methylation"/>
    <property type="evidence" value="ECO:0007669"/>
    <property type="project" value="UniProtKB-KW"/>
</dbReference>
<sequence length="244" mass="28128">MSGLDEEELSLSASTLAALQSFLTEQQAQKDKFDELEKKAQERFDATKAAEEENEDEVTMELFKEDWQLSQFWYSNETSEWLSRQLLHKATNDTKIAVLSAPSAFAKLRTMFPPSLPNLKKNTYLLEYDPRFAVFGSQFLKYDFNEPTKLPAHLRNTFDIILLDPPFLSEECHLKSAMTARWLLKEDGSGQAVICTGAKMLEFVPRLYKNCKVTTYRPAHSGGLANDFRCFSTFETEEMKWEEE</sequence>
<dbReference type="InterPro" id="IPR019369">
    <property type="entry name" value="Efm5/EEF1AKMT1"/>
</dbReference>
<protein>
    <recommendedName>
        <fullName evidence="5">Protein-lysine N-methyltransferase EFM5</fullName>
        <ecNumber evidence="5">2.1.1.-</ecNumber>
    </recommendedName>
    <alternativeName>
        <fullName evidence="5">Elongation factor methyltransferase 5</fullName>
    </alternativeName>
</protein>
<comment type="similarity">
    <text evidence="5">Belongs to the class I-like SAM-binding methyltransferase superfamily. EFM5 family.</text>
</comment>
<name>A0A0E9N9Q8_SAICN</name>
<evidence type="ECO:0000256" key="4">
    <source>
        <dbReference type="ARBA" id="ARBA00022679"/>
    </source>
</evidence>
<evidence type="ECO:0000256" key="3">
    <source>
        <dbReference type="ARBA" id="ARBA00022603"/>
    </source>
</evidence>
<dbReference type="InterPro" id="IPR041370">
    <property type="entry name" value="Mlase_EEF1AKMT1/ZCCHC4"/>
</dbReference>
<dbReference type="Pfam" id="PF10237">
    <property type="entry name" value="N6-adenineMlase"/>
    <property type="match status" value="1"/>
</dbReference>
<dbReference type="EMBL" id="BACD03000004">
    <property type="protein sequence ID" value="GAO46528.1"/>
    <property type="molecule type" value="Genomic_DNA"/>
</dbReference>
<keyword evidence="3 5" id="KW-0489">Methyltransferase</keyword>
<reference evidence="6 7" key="3">
    <citation type="journal article" date="2015" name="Genome Announc.">
        <title>Draft Genome Sequence of the Archiascomycetous Yeast Saitoella complicata.</title>
        <authorList>
            <person name="Yamauchi K."/>
            <person name="Kondo S."/>
            <person name="Hamamoto M."/>
            <person name="Takahashi Y."/>
            <person name="Ogura Y."/>
            <person name="Hayashi T."/>
            <person name="Nishida H."/>
        </authorList>
    </citation>
    <scope>NUCLEOTIDE SEQUENCE [LARGE SCALE GENOMIC DNA]</scope>
    <source>
        <strain evidence="6 7">NRRL Y-17804</strain>
    </source>
</reference>
<keyword evidence="7" id="KW-1185">Reference proteome</keyword>
<dbReference type="GO" id="GO:0003676">
    <property type="term" value="F:nucleic acid binding"/>
    <property type="evidence" value="ECO:0007669"/>
    <property type="project" value="InterPro"/>
</dbReference>
<dbReference type="RefSeq" id="XP_019027607.1">
    <property type="nucleotide sequence ID" value="XM_019165663.1"/>
</dbReference>
<dbReference type="OMA" id="CNFRPEH"/>
<comment type="subcellular location">
    <subcellularLocation>
        <location evidence="1 5">Cytoplasm</location>
    </subcellularLocation>
</comment>
<evidence type="ECO:0000256" key="1">
    <source>
        <dbReference type="ARBA" id="ARBA00004496"/>
    </source>
</evidence>
<dbReference type="InterPro" id="IPR002052">
    <property type="entry name" value="DNA_methylase_N6_adenine_CS"/>
</dbReference>
<organism evidence="6 7">
    <name type="scientific">Saitoella complicata (strain BCRC 22490 / CBS 7301 / JCM 7358 / NBRC 10748 / NRRL Y-17804)</name>
    <dbReference type="NCBI Taxonomy" id="698492"/>
    <lineage>
        <taxon>Eukaryota</taxon>
        <taxon>Fungi</taxon>
        <taxon>Dikarya</taxon>
        <taxon>Ascomycota</taxon>
        <taxon>Taphrinomycotina</taxon>
        <taxon>Taphrinomycotina incertae sedis</taxon>
        <taxon>Saitoella</taxon>
    </lineage>
</organism>
<evidence type="ECO:0000256" key="2">
    <source>
        <dbReference type="ARBA" id="ARBA00022490"/>
    </source>
</evidence>
<dbReference type="PROSITE" id="PS00092">
    <property type="entry name" value="N6_MTASE"/>
    <property type="match status" value="1"/>
</dbReference>